<keyword evidence="1" id="KW-0805">Transcription regulation</keyword>
<dbReference type="InterPro" id="IPR014757">
    <property type="entry name" value="Tscrpt_reg_IclR_C"/>
</dbReference>
<dbReference type="PANTHER" id="PTHR30136:SF35">
    <property type="entry name" value="HTH-TYPE TRANSCRIPTIONAL REGULATOR RV1719"/>
    <property type="match status" value="1"/>
</dbReference>
<dbReference type="PROSITE" id="PS51078">
    <property type="entry name" value="ICLR_ED"/>
    <property type="match status" value="1"/>
</dbReference>
<dbReference type="EMBL" id="NKDB02000001">
    <property type="protein sequence ID" value="RKJ98211.1"/>
    <property type="molecule type" value="Genomic_DNA"/>
</dbReference>
<dbReference type="PANTHER" id="PTHR30136">
    <property type="entry name" value="HELIX-TURN-HELIX TRANSCRIPTIONAL REGULATOR, ICLR FAMILY"/>
    <property type="match status" value="1"/>
</dbReference>
<organism evidence="6 7">
    <name type="scientific">Alicycliphilus denitrificans</name>
    <dbReference type="NCBI Taxonomy" id="179636"/>
    <lineage>
        <taxon>Bacteria</taxon>
        <taxon>Pseudomonadati</taxon>
        <taxon>Pseudomonadota</taxon>
        <taxon>Betaproteobacteria</taxon>
        <taxon>Burkholderiales</taxon>
        <taxon>Comamonadaceae</taxon>
        <taxon>Alicycliphilus</taxon>
    </lineage>
</organism>
<evidence type="ECO:0000313" key="6">
    <source>
        <dbReference type="EMBL" id="RKJ98211.1"/>
    </source>
</evidence>
<dbReference type="GO" id="GO:0003677">
    <property type="term" value="F:DNA binding"/>
    <property type="evidence" value="ECO:0007669"/>
    <property type="project" value="UniProtKB-KW"/>
</dbReference>
<evidence type="ECO:0000259" key="5">
    <source>
        <dbReference type="PROSITE" id="PS51078"/>
    </source>
</evidence>
<dbReference type="InterPro" id="IPR005471">
    <property type="entry name" value="Tscrpt_reg_IclR_N"/>
</dbReference>
<dbReference type="InterPro" id="IPR036388">
    <property type="entry name" value="WH-like_DNA-bd_sf"/>
</dbReference>
<dbReference type="Pfam" id="PF01614">
    <property type="entry name" value="IclR_C"/>
    <property type="match status" value="1"/>
</dbReference>
<dbReference type="Proteomes" id="UP000216225">
    <property type="component" value="Unassembled WGS sequence"/>
</dbReference>
<accession>A0A420KE52</accession>
<dbReference type="AlphaFoldDB" id="A0A420KE52"/>
<evidence type="ECO:0000313" key="7">
    <source>
        <dbReference type="Proteomes" id="UP000216225"/>
    </source>
</evidence>
<dbReference type="GO" id="GO:0003700">
    <property type="term" value="F:DNA-binding transcription factor activity"/>
    <property type="evidence" value="ECO:0007669"/>
    <property type="project" value="TreeGrafter"/>
</dbReference>
<keyword evidence="2" id="KW-0238">DNA-binding</keyword>
<dbReference type="Gene3D" id="3.30.450.40">
    <property type="match status" value="1"/>
</dbReference>
<dbReference type="InterPro" id="IPR050707">
    <property type="entry name" value="HTH_MetabolicPath_Reg"/>
</dbReference>
<name>A0A420KE52_9BURK</name>
<dbReference type="InterPro" id="IPR029016">
    <property type="entry name" value="GAF-like_dom_sf"/>
</dbReference>
<dbReference type="InterPro" id="IPR036390">
    <property type="entry name" value="WH_DNA-bd_sf"/>
</dbReference>
<dbReference type="RefSeq" id="WP_094434104.1">
    <property type="nucleotide sequence ID" value="NZ_NKDB02000001.1"/>
</dbReference>
<proteinExistence type="predicted"/>
<evidence type="ECO:0000259" key="4">
    <source>
        <dbReference type="PROSITE" id="PS51077"/>
    </source>
</evidence>
<dbReference type="GO" id="GO:0045892">
    <property type="term" value="P:negative regulation of DNA-templated transcription"/>
    <property type="evidence" value="ECO:0007669"/>
    <property type="project" value="TreeGrafter"/>
</dbReference>
<feature type="domain" description="IclR-ED" evidence="5">
    <location>
        <begin position="72"/>
        <end position="252"/>
    </location>
</feature>
<dbReference type="SUPFAM" id="SSF55781">
    <property type="entry name" value="GAF domain-like"/>
    <property type="match status" value="1"/>
</dbReference>
<feature type="domain" description="HTH iclR-type" evidence="4">
    <location>
        <begin position="9"/>
        <end position="71"/>
    </location>
</feature>
<dbReference type="Pfam" id="PF09339">
    <property type="entry name" value="HTH_IclR"/>
    <property type="match status" value="1"/>
</dbReference>
<reference evidence="6 7" key="1">
    <citation type="submission" date="2018-09" db="EMBL/GenBank/DDBJ databases">
        <title>Genome comparison of Alicycliphilus sp. BQ1, a polyurethanolytic bacterium, with its closest phylogenetic relatives Alicycliphilus denitrificans BC and K601, unable to attack polyurethane.</title>
        <authorList>
            <person name="Loza-Tavera H."/>
            <person name="Lozano L."/>
            <person name="Cevallos M."/>
            <person name="Maya-Lucas O."/>
            <person name="Garcia-Mena J."/>
            <person name="Hernandez J."/>
        </authorList>
    </citation>
    <scope>NUCLEOTIDE SEQUENCE [LARGE SCALE GENOMIC DNA]</scope>
    <source>
        <strain evidence="6 7">BQ1</strain>
    </source>
</reference>
<dbReference type="Gene3D" id="1.10.10.10">
    <property type="entry name" value="Winged helix-like DNA-binding domain superfamily/Winged helix DNA-binding domain"/>
    <property type="match status" value="1"/>
</dbReference>
<sequence length="252" mass="28733">MATLPDANVKSATRVLELLEFFAEHRRPMSTADVVNELGYPQSSSTVLLQTLMRLRYLDYDRKSRKYFPTVRVALLGSWITENLYSERSLSKIVNDLHARTSATVILGLQNDIYVQYINVCQTPQRRSQLKWYLKPGSLRPLARASVGKMVLSRKPDAELIYLLRRINASETRPENRVSEADLLEEMDRIRETGYSLTTGTVNPQAGVVACLIPSHPQQPVMALGIGAENDELLRNKDRYLQLLREALEPFR</sequence>
<dbReference type="PROSITE" id="PS51077">
    <property type="entry name" value="HTH_ICLR"/>
    <property type="match status" value="1"/>
</dbReference>
<gene>
    <name evidence="6" type="ORF">CE154_000065</name>
</gene>
<evidence type="ECO:0000256" key="3">
    <source>
        <dbReference type="ARBA" id="ARBA00023163"/>
    </source>
</evidence>
<evidence type="ECO:0000256" key="2">
    <source>
        <dbReference type="ARBA" id="ARBA00023125"/>
    </source>
</evidence>
<keyword evidence="3" id="KW-0804">Transcription</keyword>
<evidence type="ECO:0000256" key="1">
    <source>
        <dbReference type="ARBA" id="ARBA00023015"/>
    </source>
</evidence>
<dbReference type="SUPFAM" id="SSF46785">
    <property type="entry name" value="Winged helix' DNA-binding domain"/>
    <property type="match status" value="1"/>
</dbReference>
<protein>
    <submittedName>
        <fullName evidence="6">IclR family transcriptional regulator</fullName>
    </submittedName>
</protein>
<comment type="caution">
    <text evidence="6">The sequence shown here is derived from an EMBL/GenBank/DDBJ whole genome shotgun (WGS) entry which is preliminary data.</text>
</comment>